<dbReference type="InterPro" id="IPR002078">
    <property type="entry name" value="Sigma_54_int"/>
</dbReference>
<evidence type="ECO:0000256" key="5">
    <source>
        <dbReference type="ARBA" id="ARBA00023159"/>
    </source>
</evidence>
<dbReference type="FunFam" id="3.40.50.300:FF:000006">
    <property type="entry name" value="DNA-binding transcriptional regulator NtrC"/>
    <property type="match status" value="1"/>
</dbReference>
<dbReference type="GO" id="GO:0006355">
    <property type="term" value="P:regulation of DNA-templated transcription"/>
    <property type="evidence" value="ECO:0007669"/>
    <property type="project" value="InterPro"/>
</dbReference>
<dbReference type="RefSeq" id="WP_316411589.1">
    <property type="nucleotide sequence ID" value="NZ_AP027081.1"/>
</dbReference>
<name>A0AA48GVD2_9BACT</name>
<evidence type="ECO:0000256" key="6">
    <source>
        <dbReference type="ARBA" id="ARBA00023163"/>
    </source>
</evidence>
<dbReference type="SMART" id="SM00382">
    <property type="entry name" value="AAA"/>
    <property type="match status" value="1"/>
</dbReference>
<organism evidence="8 9">
    <name type="scientific">Mesoterricola sediminis</name>
    <dbReference type="NCBI Taxonomy" id="2927980"/>
    <lineage>
        <taxon>Bacteria</taxon>
        <taxon>Pseudomonadati</taxon>
        <taxon>Acidobacteriota</taxon>
        <taxon>Holophagae</taxon>
        <taxon>Holophagales</taxon>
        <taxon>Holophagaceae</taxon>
        <taxon>Mesoterricola</taxon>
    </lineage>
</organism>
<accession>A0AA48GVD2</accession>
<evidence type="ECO:0000256" key="4">
    <source>
        <dbReference type="ARBA" id="ARBA00023125"/>
    </source>
</evidence>
<dbReference type="GO" id="GO:0005524">
    <property type="term" value="F:ATP binding"/>
    <property type="evidence" value="ECO:0007669"/>
    <property type="project" value="UniProtKB-KW"/>
</dbReference>
<dbReference type="CDD" id="cd00009">
    <property type="entry name" value="AAA"/>
    <property type="match status" value="1"/>
</dbReference>
<evidence type="ECO:0000256" key="2">
    <source>
        <dbReference type="ARBA" id="ARBA00022840"/>
    </source>
</evidence>
<dbReference type="PROSITE" id="PS00675">
    <property type="entry name" value="SIGMA54_INTERACT_1"/>
    <property type="match status" value="1"/>
</dbReference>
<keyword evidence="1" id="KW-0547">Nucleotide-binding</keyword>
<dbReference type="SUPFAM" id="SSF46689">
    <property type="entry name" value="Homeodomain-like"/>
    <property type="match status" value="1"/>
</dbReference>
<dbReference type="PROSITE" id="PS00676">
    <property type="entry name" value="SIGMA54_INTERACT_2"/>
    <property type="match status" value="1"/>
</dbReference>
<dbReference type="InterPro" id="IPR025944">
    <property type="entry name" value="Sigma_54_int_dom_CS"/>
</dbReference>
<dbReference type="InterPro" id="IPR003593">
    <property type="entry name" value="AAA+_ATPase"/>
</dbReference>
<dbReference type="GO" id="GO:0043565">
    <property type="term" value="F:sequence-specific DNA binding"/>
    <property type="evidence" value="ECO:0007669"/>
    <property type="project" value="InterPro"/>
</dbReference>
<dbReference type="Pfam" id="PF00158">
    <property type="entry name" value="Sigma54_activat"/>
    <property type="match status" value="1"/>
</dbReference>
<evidence type="ECO:0000313" key="8">
    <source>
        <dbReference type="EMBL" id="BDU76964.1"/>
    </source>
</evidence>
<evidence type="ECO:0000313" key="9">
    <source>
        <dbReference type="Proteomes" id="UP001228113"/>
    </source>
</evidence>
<dbReference type="PANTHER" id="PTHR32071:SF117">
    <property type="entry name" value="PTS-DEPENDENT DIHYDROXYACETONE KINASE OPERON REGULATORY PROTEIN-RELATED"/>
    <property type="match status" value="1"/>
</dbReference>
<dbReference type="FunFam" id="1.10.8.60:FF:000014">
    <property type="entry name" value="DNA-binding transcriptional regulator NtrC"/>
    <property type="match status" value="1"/>
</dbReference>
<feature type="domain" description="Sigma-54 factor interaction" evidence="7">
    <location>
        <begin position="81"/>
        <end position="310"/>
    </location>
</feature>
<dbReference type="Proteomes" id="UP001228113">
    <property type="component" value="Chromosome"/>
</dbReference>
<dbReference type="Pfam" id="PF02954">
    <property type="entry name" value="HTH_8"/>
    <property type="match status" value="1"/>
</dbReference>
<gene>
    <name evidence="8" type="ORF">METESE_19220</name>
</gene>
<dbReference type="SUPFAM" id="SSF52540">
    <property type="entry name" value="P-loop containing nucleoside triphosphate hydrolases"/>
    <property type="match status" value="1"/>
</dbReference>
<evidence type="ECO:0000256" key="3">
    <source>
        <dbReference type="ARBA" id="ARBA00023015"/>
    </source>
</evidence>
<dbReference type="InterPro" id="IPR027417">
    <property type="entry name" value="P-loop_NTPase"/>
</dbReference>
<dbReference type="Gene3D" id="3.40.50.300">
    <property type="entry name" value="P-loop containing nucleotide triphosphate hydrolases"/>
    <property type="match status" value="1"/>
</dbReference>
<keyword evidence="6" id="KW-0804">Transcription</keyword>
<keyword evidence="5" id="KW-0010">Activator</keyword>
<dbReference type="InterPro" id="IPR002197">
    <property type="entry name" value="HTH_Fis"/>
</dbReference>
<dbReference type="PANTHER" id="PTHR32071">
    <property type="entry name" value="TRANSCRIPTIONAL REGULATORY PROTEIN"/>
    <property type="match status" value="1"/>
</dbReference>
<dbReference type="PROSITE" id="PS50045">
    <property type="entry name" value="SIGMA54_INTERACT_4"/>
    <property type="match status" value="1"/>
</dbReference>
<keyword evidence="2" id="KW-0067">ATP-binding</keyword>
<dbReference type="KEGG" id="msea:METESE_19220"/>
<dbReference type="InterPro" id="IPR025662">
    <property type="entry name" value="Sigma_54_int_dom_ATP-bd_1"/>
</dbReference>
<sequence>MRRLRSLLEALLAEMDGAPDRGALAPVLEAPRNAADAPDGGAWAAALAQARAEVERLRRELEAERTLVPLGAPPAPTPEGLIGASPALAEVFARLEAVAARDTTVLLLGETGTGKGLLARAIHARSPRRDRPLVYVNCTALPANLIESELFGREKGAFTGASAQQIGRFELADKGTLFLDEVGDLPLELQAKLLHVLQEKEFCRLGNPRPIRVDARILAATNRDLQEEMARGRFREDLYYRLHIFPILLPPLRQRREDIPRLAAAFVDRFARAAGKEIRTIPEGTLARLMAYPWPGNIRELENVLERAVLTSPGDTLRVADRLEPAAAPEGRPFPTLAELERTHILQALERAGGRIDGPGGAADLLGLHPSTLRGRMRKAGIPRARPGLAPGVGLRR</sequence>
<dbReference type="Pfam" id="PF25601">
    <property type="entry name" value="AAA_lid_14"/>
    <property type="match status" value="1"/>
</dbReference>
<keyword evidence="9" id="KW-1185">Reference proteome</keyword>
<dbReference type="InterPro" id="IPR025943">
    <property type="entry name" value="Sigma_54_int_dom_ATP-bd_2"/>
</dbReference>
<dbReference type="Gene3D" id="1.10.10.60">
    <property type="entry name" value="Homeodomain-like"/>
    <property type="match status" value="1"/>
</dbReference>
<dbReference type="Gene3D" id="1.10.8.60">
    <property type="match status" value="1"/>
</dbReference>
<evidence type="ECO:0000256" key="1">
    <source>
        <dbReference type="ARBA" id="ARBA00022741"/>
    </source>
</evidence>
<protein>
    <recommendedName>
        <fullName evidence="7">Sigma-54 factor interaction domain-containing protein</fullName>
    </recommendedName>
</protein>
<dbReference type="EMBL" id="AP027081">
    <property type="protein sequence ID" value="BDU76964.1"/>
    <property type="molecule type" value="Genomic_DNA"/>
</dbReference>
<dbReference type="InterPro" id="IPR058031">
    <property type="entry name" value="AAA_lid_NorR"/>
</dbReference>
<evidence type="ECO:0000259" key="7">
    <source>
        <dbReference type="PROSITE" id="PS50045"/>
    </source>
</evidence>
<dbReference type="PROSITE" id="PS00688">
    <property type="entry name" value="SIGMA54_INTERACT_3"/>
    <property type="match status" value="1"/>
</dbReference>
<proteinExistence type="predicted"/>
<dbReference type="AlphaFoldDB" id="A0AA48GVD2"/>
<keyword evidence="3" id="KW-0805">Transcription regulation</keyword>
<dbReference type="InterPro" id="IPR009057">
    <property type="entry name" value="Homeodomain-like_sf"/>
</dbReference>
<keyword evidence="4" id="KW-0238">DNA-binding</keyword>
<reference evidence="8" key="1">
    <citation type="journal article" date="2023" name="Int. J. Syst. Evol. Microbiol.">
        <title>Mesoterricola silvestris gen. nov., sp. nov., Mesoterricola sediminis sp. nov., Geothrix oryzae sp. nov., Geothrix edaphica sp. nov., Geothrix rubra sp. nov., and Geothrix limicola sp. nov., six novel members of Acidobacteriota isolated from soils.</title>
        <authorList>
            <person name="Itoh H."/>
            <person name="Sugisawa Y."/>
            <person name="Mise K."/>
            <person name="Xu Z."/>
            <person name="Kuniyasu M."/>
            <person name="Ushijima N."/>
            <person name="Kawano K."/>
            <person name="Kobayashi E."/>
            <person name="Shiratori Y."/>
            <person name="Masuda Y."/>
            <person name="Senoo K."/>
        </authorList>
    </citation>
    <scope>NUCLEOTIDE SEQUENCE</scope>
    <source>
        <strain evidence="8">W786</strain>
    </source>
</reference>